<dbReference type="HOGENOM" id="CLU_011276_8_5_1"/>
<dbReference type="PANTHER" id="PTHR35330">
    <property type="entry name" value="SIROHEME BIOSYNTHESIS PROTEIN MET8"/>
    <property type="match status" value="1"/>
</dbReference>
<organism evidence="9 10">
    <name type="scientific">Serendipita vermifera MAFF 305830</name>
    <dbReference type="NCBI Taxonomy" id="933852"/>
    <lineage>
        <taxon>Eukaryota</taxon>
        <taxon>Fungi</taxon>
        <taxon>Dikarya</taxon>
        <taxon>Basidiomycota</taxon>
        <taxon>Agaricomycotina</taxon>
        <taxon>Agaricomycetes</taxon>
        <taxon>Sebacinales</taxon>
        <taxon>Serendipitaceae</taxon>
        <taxon>Serendipita</taxon>
    </lineage>
</organism>
<comment type="catalytic activity">
    <reaction evidence="6">
        <text>precorrin-2 + NAD(+) = sirohydrochlorin + NADH + 2 H(+)</text>
        <dbReference type="Rhea" id="RHEA:15613"/>
        <dbReference type="ChEBI" id="CHEBI:15378"/>
        <dbReference type="ChEBI" id="CHEBI:57540"/>
        <dbReference type="ChEBI" id="CHEBI:57945"/>
        <dbReference type="ChEBI" id="CHEBI:58351"/>
        <dbReference type="ChEBI" id="CHEBI:58827"/>
        <dbReference type="EC" id="1.3.1.76"/>
    </reaction>
</comment>
<gene>
    <name evidence="9" type="ORF">M408DRAFT_327336</name>
</gene>
<dbReference type="Pfam" id="PF14824">
    <property type="entry name" value="Sirohm_synth_M"/>
    <property type="match status" value="1"/>
</dbReference>
<dbReference type="OrthoDB" id="1721126at2759"/>
<dbReference type="Gene3D" id="3.40.50.720">
    <property type="entry name" value="NAD(P)-binding Rossmann-like Domain"/>
    <property type="match status" value="1"/>
</dbReference>
<dbReference type="Gene3D" id="1.10.3280.10">
    <property type="entry name" value="Siroheme synthase, domain 3"/>
    <property type="match status" value="1"/>
</dbReference>
<proteinExistence type="predicted"/>
<keyword evidence="3" id="KW-0560">Oxidoreductase</keyword>
<evidence type="ECO:0000313" key="10">
    <source>
        <dbReference type="Proteomes" id="UP000054097"/>
    </source>
</evidence>
<dbReference type="UniPathway" id="UPA00262">
    <property type="reaction ID" value="UER00222"/>
</dbReference>
<evidence type="ECO:0000259" key="8">
    <source>
        <dbReference type="Pfam" id="PF14824"/>
    </source>
</evidence>
<feature type="domain" description="Siroheme synthase central" evidence="8">
    <location>
        <begin position="136"/>
        <end position="162"/>
    </location>
</feature>
<keyword evidence="5" id="KW-0627">Porphyrin biosynthesis</keyword>
<dbReference type="GO" id="GO:0004325">
    <property type="term" value="F:ferrochelatase activity"/>
    <property type="evidence" value="ECO:0007669"/>
    <property type="project" value="InterPro"/>
</dbReference>
<dbReference type="Gene3D" id="3.30.160.110">
    <property type="entry name" value="Siroheme synthase, domain 2"/>
    <property type="match status" value="1"/>
</dbReference>
<name>A0A0C3B558_SERVB</name>
<dbReference type="SUPFAM" id="SSF75615">
    <property type="entry name" value="Siroheme synthase middle domains-like"/>
    <property type="match status" value="1"/>
</dbReference>
<evidence type="ECO:0000256" key="5">
    <source>
        <dbReference type="ARBA" id="ARBA00023244"/>
    </source>
</evidence>
<dbReference type="InterPro" id="IPR028162">
    <property type="entry name" value="Met8_C"/>
</dbReference>
<comment type="pathway">
    <text evidence="1">Porphyrin-containing compound metabolism; siroheme biosynthesis; sirohydrochlorin from precorrin-2: step 1/1.</text>
</comment>
<evidence type="ECO:0000256" key="2">
    <source>
        <dbReference type="ARBA" id="ARBA00012400"/>
    </source>
</evidence>
<keyword evidence="4" id="KW-0520">NAD</keyword>
<dbReference type="Pfam" id="PF13241">
    <property type="entry name" value="NAD_binding_7"/>
    <property type="match status" value="1"/>
</dbReference>
<evidence type="ECO:0000256" key="3">
    <source>
        <dbReference type="ARBA" id="ARBA00023002"/>
    </source>
</evidence>
<dbReference type="Proteomes" id="UP000054097">
    <property type="component" value="Unassembled WGS sequence"/>
</dbReference>
<reference evidence="9 10" key="1">
    <citation type="submission" date="2014-04" db="EMBL/GenBank/DDBJ databases">
        <authorList>
            <consortium name="DOE Joint Genome Institute"/>
            <person name="Kuo A."/>
            <person name="Zuccaro A."/>
            <person name="Kohler A."/>
            <person name="Nagy L.G."/>
            <person name="Floudas D."/>
            <person name="Copeland A."/>
            <person name="Barry K.W."/>
            <person name="Cichocki N."/>
            <person name="Veneault-Fourrey C."/>
            <person name="LaButti K."/>
            <person name="Lindquist E.A."/>
            <person name="Lipzen A."/>
            <person name="Lundell T."/>
            <person name="Morin E."/>
            <person name="Murat C."/>
            <person name="Sun H."/>
            <person name="Tunlid A."/>
            <person name="Henrissat B."/>
            <person name="Grigoriev I.V."/>
            <person name="Hibbett D.S."/>
            <person name="Martin F."/>
            <person name="Nordberg H.P."/>
            <person name="Cantor M.N."/>
            <person name="Hua S.X."/>
        </authorList>
    </citation>
    <scope>NUCLEOTIDE SEQUENCE [LARGE SCALE GENOMIC DNA]</scope>
    <source>
        <strain evidence="9 10">MAFF 305830</strain>
    </source>
</reference>
<dbReference type="EC" id="1.3.1.76" evidence="2"/>
<dbReference type="PANTHER" id="PTHR35330:SF1">
    <property type="entry name" value="SIROHEME BIOSYNTHESIS PROTEIN MET8"/>
    <property type="match status" value="1"/>
</dbReference>
<sequence length="286" mass="31573">MSDFPEITPGGSLPLAWQLKDKTVVLVGGGVVAAGRLVNVLQADAYVTLIAPSTHLNKEVRYRIYEDPLFSSRITYIDRLYAGPEDLVGADMVLTAIDDNDASLAIWADAKAAKIPVNVADVPPNCDFYFGSQIRRGPLQIMVSTNGRGPKLAALIRQRLEEALPPNVEKAIDKVGMLREKLRSRAPGVGGKLGRDRMKWMIDVCDTWEMEQLAELDDAGMQRLLDEGWEASPKSVPAYEHIIGRRQPWWWPMHVPGLEWDASSAGWFAGGLALGSAVALWRATRR</sequence>
<dbReference type="SUPFAM" id="SSF51735">
    <property type="entry name" value="NAD(P)-binding Rossmann-fold domains"/>
    <property type="match status" value="1"/>
</dbReference>
<dbReference type="InterPro" id="IPR028161">
    <property type="entry name" value="Met8-like"/>
</dbReference>
<evidence type="ECO:0000313" key="9">
    <source>
        <dbReference type="EMBL" id="KIM31955.1"/>
    </source>
</evidence>
<protein>
    <recommendedName>
        <fullName evidence="2">precorrin-2 dehydrogenase</fullName>
        <ecNumber evidence="2">1.3.1.76</ecNumber>
    </recommendedName>
</protein>
<dbReference type="GO" id="GO:0043115">
    <property type="term" value="F:precorrin-2 dehydrogenase activity"/>
    <property type="evidence" value="ECO:0007669"/>
    <property type="project" value="UniProtKB-EC"/>
</dbReference>
<dbReference type="NCBIfam" id="TIGR01470">
    <property type="entry name" value="cysG_Nterm"/>
    <property type="match status" value="1"/>
</dbReference>
<reference evidence="10" key="2">
    <citation type="submission" date="2015-01" db="EMBL/GenBank/DDBJ databases">
        <title>Evolutionary Origins and Diversification of the Mycorrhizal Mutualists.</title>
        <authorList>
            <consortium name="DOE Joint Genome Institute"/>
            <consortium name="Mycorrhizal Genomics Consortium"/>
            <person name="Kohler A."/>
            <person name="Kuo A."/>
            <person name="Nagy L.G."/>
            <person name="Floudas D."/>
            <person name="Copeland A."/>
            <person name="Barry K.W."/>
            <person name="Cichocki N."/>
            <person name="Veneault-Fourrey C."/>
            <person name="LaButti K."/>
            <person name="Lindquist E.A."/>
            <person name="Lipzen A."/>
            <person name="Lundell T."/>
            <person name="Morin E."/>
            <person name="Murat C."/>
            <person name="Riley R."/>
            <person name="Ohm R."/>
            <person name="Sun H."/>
            <person name="Tunlid A."/>
            <person name="Henrissat B."/>
            <person name="Grigoriev I.V."/>
            <person name="Hibbett D.S."/>
            <person name="Martin F."/>
        </authorList>
    </citation>
    <scope>NUCLEOTIDE SEQUENCE [LARGE SCALE GENOMIC DNA]</scope>
    <source>
        <strain evidence="10">MAFF 305830</strain>
    </source>
</reference>
<accession>A0A0C3B558</accession>
<keyword evidence="10" id="KW-1185">Reference proteome</keyword>
<evidence type="ECO:0000259" key="7">
    <source>
        <dbReference type="Pfam" id="PF14823"/>
    </source>
</evidence>
<evidence type="ECO:0000256" key="4">
    <source>
        <dbReference type="ARBA" id="ARBA00023027"/>
    </source>
</evidence>
<dbReference type="EMBL" id="KN824281">
    <property type="protein sequence ID" value="KIM31955.1"/>
    <property type="molecule type" value="Genomic_DNA"/>
</dbReference>
<evidence type="ECO:0000256" key="6">
    <source>
        <dbReference type="ARBA" id="ARBA00047561"/>
    </source>
</evidence>
<dbReference type="InterPro" id="IPR036291">
    <property type="entry name" value="NAD(P)-bd_dom_sf"/>
</dbReference>
<dbReference type="Pfam" id="PF14823">
    <property type="entry name" value="Sirohm_synth_C"/>
    <property type="match status" value="1"/>
</dbReference>
<dbReference type="AlphaFoldDB" id="A0A0C3B558"/>
<dbReference type="InterPro" id="IPR006367">
    <property type="entry name" value="Sirohaem_synthase_N"/>
</dbReference>
<dbReference type="STRING" id="933852.A0A0C3B558"/>
<dbReference type="GO" id="GO:0019354">
    <property type="term" value="P:siroheme biosynthetic process"/>
    <property type="evidence" value="ECO:0007669"/>
    <property type="project" value="UniProtKB-UniPathway"/>
</dbReference>
<evidence type="ECO:0000256" key="1">
    <source>
        <dbReference type="ARBA" id="ARBA00005010"/>
    </source>
</evidence>
<feature type="domain" description="Siroheme biosynthesis protein Met8 C-terminal" evidence="7">
    <location>
        <begin position="165"/>
        <end position="231"/>
    </location>
</feature>
<dbReference type="InterPro" id="IPR028281">
    <property type="entry name" value="Sirohaem_synthase_central"/>
</dbReference>